<proteinExistence type="predicted"/>
<dbReference type="Proteomes" id="UP000011991">
    <property type="component" value="Unassembled WGS sequence"/>
</dbReference>
<evidence type="ECO:0000256" key="4">
    <source>
        <dbReference type="ARBA" id="ARBA00022692"/>
    </source>
</evidence>
<dbReference type="Pfam" id="PF00535">
    <property type="entry name" value="Glycos_transf_2"/>
    <property type="match status" value="1"/>
</dbReference>
<dbReference type="InterPro" id="IPR050256">
    <property type="entry name" value="Glycosyltransferase_2"/>
</dbReference>
<evidence type="ECO:0000256" key="6">
    <source>
        <dbReference type="ARBA" id="ARBA00022989"/>
    </source>
</evidence>
<dbReference type="Gene3D" id="3.90.550.10">
    <property type="entry name" value="Spore Coat Polysaccharide Biosynthesis Protein SpsA, Chain A"/>
    <property type="match status" value="1"/>
</dbReference>
<feature type="transmembrane region" description="Helical" evidence="9">
    <location>
        <begin position="251"/>
        <end position="273"/>
    </location>
</feature>
<accession>M5RRP3</accession>
<keyword evidence="6 9" id="KW-1133">Transmembrane helix</keyword>
<evidence type="ECO:0000313" key="11">
    <source>
        <dbReference type="EMBL" id="EMI22013.1"/>
    </source>
</evidence>
<dbReference type="PATRIC" id="fig|1265738.3.peg.1061"/>
<feature type="domain" description="Glycosyltransferase 2-like" evidence="10">
    <location>
        <begin position="18"/>
        <end position="182"/>
    </location>
</feature>
<feature type="transmembrane region" description="Helical" evidence="9">
    <location>
        <begin position="285"/>
        <end position="307"/>
    </location>
</feature>
<protein>
    <submittedName>
        <fullName evidence="11">Glycosyl transferase, group 2 family protein</fullName>
    </submittedName>
</protein>
<dbReference type="GO" id="GO:0016757">
    <property type="term" value="F:glycosyltransferase activity"/>
    <property type="evidence" value="ECO:0007669"/>
    <property type="project" value="UniProtKB-KW"/>
</dbReference>
<evidence type="ECO:0000256" key="7">
    <source>
        <dbReference type="ARBA" id="ARBA00023136"/>
    </source>
</evidence>
<feature type="region of interest" description="Disordered" evidence="8">
    <location>
        <begin position="343"/>
        <end position="374"/>
    </location>
</feature>
<reference evidence="11 12" key="1">
    <citation type="journal article" date="2013" name="Mar. Genomics">
        <title>Expression of sulfatases in Rhodopirellula baltica and the diversity of sulfatases in the genus Rhodopirellula.</title>
        <authorList>
            <person name="Wegner C.E."/>
            <person name="Richter-Heitmann T."/>
            <person name="Klindworth A."/>
            <person name="Klockow C."/>
            <person name="Richter M."/>
            <person name="Achstetter T."/>
            <person name="Glockner F.O."/>
            <person name="Harder J."/>
        </authorList>
    </citation>
    <scope>NUCLEOTIDE SEQUENCE [LARGE SCALE GENOMIC DNA]</scope>
    <source>
        <strain evidence="11 12">SM1</strain>
    </source>
</reference>
<dbReference type="GO" id="GO:0009103">
    <property type="term" value="P:lipopolysaccharide biosynthetic process"/>
    <property type="evidence" value="ECO:0007669"/>
    <property type="project" value="UniProtKB-KW"/>
</dbReference>
<keyword evidence="5" id="KW-0448">Lipopolysaccharide biosynthesis</keyword>
<keyword evidence="12" id="KW-1185">Reference proteome</keyword>
<evidence type="ECO:0000256" key="2">
    <source>
        <dbReference type="ARBA" id="ARBA00022676"/>
    </source>
</evidence>
<dbReference type="PANTHER" id="PTHR48090:SF3">
    <property type="entry name" value="UNDECAPRENYL-PHOSPHATE 4-DEOXY-4-FORMAMIDO-L-ARABINOSE TRANSFERASE"/>
    <property type="match status" value="1"/>
</dbReference>
<dbReference type="PANTHER" id="PTHR48090">
    <property type="entry name" value="UNDECAPRENYL-PHOSPHATE 4-DEOXY-4-FORMAMIDO-L-ARABINOSE TRANSFERASE-RELATED"/>
    <property type="match status" value="1"/>
</dbReference>
<evidence type="ECO:0000256" key="1">
    <source>
        <dbReference type="ARBA" id="ARBA00022475"/>
    </source>
</evidence>
<gene>
    <name evidence="11" type="ORF">RMSM_01063</name>
</gene>
<dbReference type="CDD" id="cd04187">
    <property type="entry name" value="DPM1_like_bac"/>
    <property type="match status" value="1"/>
</dbReference>
<evidence type="ECO:0000256" key="5">
    <source>
        <dbReference type="ARBA" id="ARBA00022985"/>
    </source>
</evidence>
<sequence length="374" mass="40686">MMNASTQDSAEPDAIQLSVVIPLYNEEESVGPLIAALQQTFAEEPSRFEIILVDDGSVDQTYPKATAAADASGLPIHIVSLYRNFGQTAAMQAGIDAAQGRLIATLDGDLQNDPADIPKMVAHLEANQLDLLVGRRKKRQDGLLLRLVPSWIANRLIAKVTGVQIRDYGCSLKIYRASVIKQVKLIGEMHRFIPAWVAAVTHPSRISEIEVRHRARQFGESKYGISRTIRVVLDLLSVLFFMKYRARPGHFFGSVGIFVGAIGMAMLGSLGVAKFAFGQDIGTRPMLLIGTIATLSSLQLICFGVMAEMLSRIYHQSSSQPGYFTRHHHMTPAANSDAAVAVDGNASGSSSTPCDYLLPLPQPPSETTRERRAG</sequence>
<comment type="caution">
    <text evidence="11">The sequence shown here is derived from an EMBL/GenBank/DDBJ whole genome shotgun (WGS) entry which is preliminary data.</text>
</comment>
<keyword evidence="2" id="KW-0328">Glycosyltransferase</keyword>
<keyword evidence="3 11" id="KW-0808">Transferase</keyword>
<dbReference type="SUPFAM" id="SSF53448">
    <property type="entry name" value="Nucleotide-diphospho-sugar transferases"/>
    <property type="match status" value="1"/>
</dbReference>
<dbReference type="InterPro" id="IPR029044">
    <property type="entry name" value="Nucleotide-diphossugar_trans"/>
</dbReference>
<evidence type="ECO:0000313" key="12">
    <source>
        <dbReference type="Proteomes" id="UP000011991"/>
    </source>
</evidence>
<dbReference type="GO" id="GO:0005886">
    <property type="term" value="C:plasma membrane"/>
    <property type="evidence" value="ECO:0007669"/>
    <property type="project" value="TreeGrafter"/>
</dbReference>
<dbReference type="AlphaFoldDB" id="M5RRP3"/>
<keyword evidence="7 9" id="KW-0472">Membrane</keyword>
<keyword evidence="1" id="KW-1003">Cell membrane</keyword>
<keyword evidence="4 9" id="KW-0812">Transmembrane</keyword>
<evidence type="ECO:0000256" key="9">
    <source>
        <dbReference type="SAM" id="Phobius"/>
    </source>
</evidence>
<name>M5RRP3_9BACT</name>
<organism evidence="11 12">
    <name type="scientific">Rhodopirellula maiorica SM1</name>
    <dbReference type="NCBI Taxonomy" id="1265738"/>
    <lineage>
        <taxon>Bacteria</taxon>
        <taxon>Pseudomonadati</taxon>
        <taxon>Planctomycetota</taxon>
        <taxon>Planctomycetia</taxon>
        <taxon>Pirellulales</taxon>
        <taxon>Pirellulaceae</taxon>
        <taxon>Novipirellula</taxon>
    </lineage>
</organism>
<evidence type="ECO:0000256" key="3">
    <source>
        <dbReference type="ARBA" id="ARBA00022679"/>
    </source>
</evidence>
<evidence type="ECO:0000259" key="10">
    <source>
        <dbReference type="Pfam" id="PF00535"/>
    </source>
</evidence>
<evidence type="ECO:0000256" key="8">
    <source>
        <dbReference type="SAM" id="MobiDB-lite"/>
    </source>
</evidence>
<dbReference type="EMBL" id="ANOG01000161">
    <property type="protein sequence ID" value="EMI22013.1"/>
    <property type="molecule type" value="Genomic_DNA"/>
</dbReference>
<dbReference type="RefSeq" id="WP_008692416.1">
    <property type="nucleotide sequence ID" value="NZ_ANOG01000161.1"/>
</dbReference>
<dbReference type="InterPro" id="IPR001173">
    <property type="entry name" value="Glyco_trans_2-like"/>
</dbReference>